<keyword evidence="3" id="KW-0808">Transferase</keyword>
<feature type="signal peptide" evidence="5">
    <location>
        <begin position="1"/>
        <end position="23"/>
    </location>
</feature>
<reference evidence="7 8" key="1">
    <citation type="submission" date="2016-10" db="EMBL/GenBank/DDBJ databases">
        <authorList>
            <person name="de Groot N.N."/>
        </authorList>
    </citation>
    <scope>NUCLEOTIDE SEQUENCE [LARGE SCALE GENOMIC DNA]</scope>
    <source>
        <strain evidence="7 8">MT12</strain>
    </source>
</reference>
<dbReference type="PANTHER" id="PTHR33447:SF20">
    <property type="entry name" value="GLUTATHIONE GAMMA-GLUTAMYLCYSTEINYLTRANSFERASE"/>
    <property type="match status" value="1"/>
</dbReference>
<protein>
    <recommendedName>
        <fullName evidence="1">glutathione gamma-glutamylcysteinyltransferase</fullName>
        <ecNumber evidence="1">2.3.2.15</ecNumber>
    </recommendedName>
</protein>
<name>A0A1H4X4N5_9BRAD</name>
<evidence type="ECO:0000313" key="8">
    <source>
        <dbReference type="Proteomes" id="UP000198992"/>
    </source>
</evidence>
<dbReference type="EC" id="2.3.2.15" evidence="1"/>
<evidence type="ECO:0000256" key="4">
    <source>
        <dbReference type="ARBA" id="ARBA00022723"/>
    </source>
</evidence>
<dbReference type="OrthoDB" id="8560621at2"/>
<accession>A0A1H4X4N5</accession>
<organism evidence="7 8">
    <name type="scientific">Bradyrhizobium erythrophlei</name>
    <dbReference type="NCBI Taxonomy" id="1437360"/>
    <lineage>
        <taxon>Bacteria</taxon>
        <taxon>Pseudomonadati</taxon>
        <taxon>Pseudomonadota</taxon>
        <taxon>Alphaproteobacteria</taxon>
        <taxon>Hyphomicrobiales</taxon>
        <taxon>Nitrobacteraceae</taxon>
        <taxon>Bradyrhizobium</taxon>
    </lineage>
</organism>
<dbReference type="EMBL" id="FNTH01000001">
    <property type="protein sequence ID" value="SEC99704.1"/>
    <property type="molecule type" value="Genomic_DNA"/>
</dbReference>
<dbReference type="GO" id="GO:0016756">
    <property type="term" value="F:glutathione gamma-glutamylcysteinyltransferase activity"/>
    <property type="evidence" value="ECO:0007669"/>
    <property type="project" value="UniProtKB-EC"/>
</dbReference>
<dbReference type="Gene3D" id="3.90.70.30">
    <property type="entry name" value="Phytochelatin synthase, N-terminal domain"/>
    <property type="match status" value="1"/>
</dbReference>
<dbReference type="RefSeq" id="WP_092116979.1">
    <property type="nucleotide sequence ID" value="NZ_FNTH01000001.1"/>
</dbReference>
<sequence length="266" mass="29168">MSLLARVALACYLAIAFVPQTLARDVFTPPAVQALVPFTSDEGLARLARAVGKIDFPALANQFEPQSNIAFCGPTTAAIVLNTVRARSQDLPRDHSRLHPEDLQYLPNGFDLTVPRFTQDNVISKGHKTRAQVLGEPVTLNGKQIRDGGYQLRQLDELLTANGLATRLVVVDDEKPEAEIRADFKENLERAGDYVIVNYRRSEVGQPGGAHISPLGAYDADSDSVLVMDVNPASAGWVWMPVATLIKGMRTFDTIENRGYILVQSR</sequence>
<keyword evidence="4" id="KW-0479">Metal-binding</keyword>
<evidence type="ECO:0000256" key="2">
    <source>
        <dbReference type="ARBA" id="ARBA00022539"/>
    </source>
</evidence>
<dbReference type="PROSITE" id="PS51443">
    <property type="entry name" value="PCS"/>
    <property type="match status" value="1"/>
</dbReference>
<feature type="chain" id="PRO_5011502264" description="glutathione gamma-glutamylcysteinyltransferase" evidence="5">
    <location>
        <begin position="24"/>
        <end position="266"/>
    </location>
</feature>
<dbReference type="GO" id="GO:0046872">
    <property type="term" value="F:metal ion binding"/>
    <property type="evidence" value="ECO:0007669"/>
    <property type="project" value="UniProtKB-KW"/>
</dbReference>
<dbReference type="GO" id="GO:0046938">
    <property type="term" value="P:phytochelatin biosynthetic process"/>
    <property type="evidence" value="ECO:0007669"/>
    <property type="project" value="InterPro"/>
</dbReference>
<evidence type="ECO:0000256" key="3">
    <source>
        <dbReference type="ARBA" id="ARBA00022679"/>
    </source>
</evidence>
<dbReference type="AlphaFoldDB" id="A0A1H4X4N5"/>
<dbReference type="InterPro" id="IPR007719">
    <property type="entry name" value="PCS_N"/>
</dbReference>
<evidence type="ECO:0000256" key="5">
    <source>
        <dbReference type="SAM" id="SignalP"/>
    </source>
</evidence>
<dbReference type="SUPFAM" id="SSF54001">
    <property type="entry name" value="Cysteine proteinases"/>
    <property type="match status" value="1"/>
</dbReference>
<dbReference type="InterPro" id="IPR038765">
    <property type="entry name" value="Papain-like_cys_pep_sf"/>
</dbReference>
<dbReference type="GO" id="GO:0010038">
    <property type="term" value="P:response to metal ion"/>
    <property type="evidence" value="ECO:0007669"/>
    <property type="project" value="InterPro"/>
</dbReference>
<dbReference type="PANTHER" id="PTHR33447">
    <property type="entry name" value="GLUTATHIONE GAMMA-GLUTAMYLCYSTEINYLTRANSFERASE"/>
    <property type="match status" value="1"/>
</dbReference>
<dbReference type="InterPro" id="IPR040409">
    <property type="entry name" value="PCS-like"/>
</dbReference>
<gene>
    <name evidence="7" type="ORF">SAMN05444164_3346</name>
</gene>
<feature type="domain" description="Peptidase C83" evidence="6">
    <location>
        <begin position="16"/>
        <end position="266"/>
    </location>
</feature>
<dbReference type="Proteomes" id="UP000198992">
    <property type="component" value="Unassembled WGS sequence"/>
</dbReference>
<keyword evidence="5" id="KW-0732">Signal</keyword>
<dbReference type="InterPro" id="IPR038156">
    <property type="entry name" value="PCS_N_sf"/>
</dbReference>
<evidence type="ECO:0000313" key="7">
    <source>
        <dbReference type="EMBL" id="SEC99704.1"/>
    </source>
</evidence>
<evidence type="ECO:0000259" key="6">
    <source>
        <dbReference type="PROSITE" id="PS51443"/>
    </source>
</evidence>
<proteinExistence type="predicted"/>
<keyword evidence="2" id="KW-0104">Cadmium</keyword>
<dbReference type="Pfam" id="PF05023">
    <property type="entry name" value="Phytochelatin"/>
    <property type="match status" value="1"/>
</dbReference>
<evidence type="ECO:0000256" key="1">
    <source>
        <dbReference type="ARBA" id="ARBA00012468"/>
    </source>
</evidence>